<dbReference type="Pfam" id="PF18962">
    <property type="entry name" value="Por_Secre_tail"/>
    <property type="match status" value="1"/>
</dbReference>
<feature type="signal peptide" evidence="2">
    <location>
        <begin position="1"/>
        <end position="22"/>
    </location>
</feature>
<dbReference type="EMBL" id="JAPCHZ010000005">
    <property type="protein sequence ID" value="MCW4452437.1"/>
    <property type="molecule type" value="Genomic_DNA"/>
</dbReference>
<dbReference type="SUPFAM" id="SSF49313">
    <property type="entry name" value="Cadherin-like"/>
    <property type="match status" value="1"/>
</dbReference>
<evidence type="ECO:0000259" key="3">
    <source>
        <dbReference type="PROSITE" id="PS50060"/>
    </source>
</evidence>
<sequence length="734" mass="75772">MRKLYLKLLLSVFLFCAQMNFAQSFSQNFDDITTLSASGWVMQNNSSPVGSLSWFQGTSTTATPTPGPFNSFNGAANSYIAVNFNSTGSTGTISNWLMTPNRTLRNGDVFTFYTRKPTIGGGQTDYPDRLEVRMSTNGASTNVGAGATAVGDFTTVLLSINPTLVANVYPQVWTKFTITVSGLPAPTSGRIAFRYFVTGAGSLGTNSDYIGIDQVDYTPYVCQAFAMTPSGSLANAQAGVAYTAQLTQTGALGAPNFMVTSGALPPGLSLSAAGTISGTPTATGTFNFTVTVNDASGCSGSASYSITSLCRSNVATLSDFPVLCTNSAIYTLSEGFPAGGTYSGTGVTGGQFDPAVGTQAITYTYTDPYGCTYSISKTIVVNPAITITAQPTGSTLCSGGSTQIFAAASNATGYQWQVDSGAGFTDITNSGIYSGASTSTLTITGAPASLNGSKYRMVATGLCEPAISNSAVLIVKSAPAITAQPGAKTVCAGAATTFSATVVNATGYQWQVDQGAGFTNISNGGIYSGVTSASLNITGVTTSMNGYVYRLIATGTCTPAAATTTAVLTVNSTSAPTGQATQSFNAGDALSALTVNGSNIKWYASAVDAALHQNELPAQTLIVNNTTYYATQTVSGCESTSSLAVLAYNVSLGTEQAAGHLKIQIYPNPARETVAFTGNAKISRVVIFSADARKAAEKTLNADRKINIQDLTQGIYLLQIFTDEGLQTVKLIKK</sequence>
<dbReference type="InterPro" id="IPR015919">
    <property type="entry name" value="Cadherin-like_sf"/>
</dbReference>
<evidence type="ECO:0000313" key="5">
    <source>
        <dbReference type="Proteomes" id="UP001209107"/>
    </source>
</evidence>
<evidence type="ECO:0000313" key="4">
    <source>
        <dbReference type="EMBL" id="MCW4452437.1"/>
    </source>
</evidence>
<keyword evidence="5" id="KW-1185">Reference proteome</keyword>
<evidence type="ECO:0000256" key="1">
    <source>
        <dbReference type="ARBA" id="ARBA00022729"/>
    </source>
</evidence>
<dbReference type="NCBIfam" id="NF038128">
    <property type="entry name" value="choice_anch_J"/>
    <property type="match status" value="1"/>
</dbReference>
<dbReference type="PROSITE" id="PS50060">
    <property type="entry name" value="MAM_2"/>
    <property type="match status" value="1"/>
</dbReference>
<dbReference type="Pfam" id="PF05345">
    <property type="entry name" value="He_PIG"/>
    <property type="match status" value="1"/>
</dbReference>
<dbReference type="InterPro" id="IPR026444">
    <property type="entry name" value="Secre_tail"/>
</dbReference>
<comment type="caution">
    <text evidence="4">The sequence shown here is derived from an EMBL/GenBank/DDBJ whole genome shotgun (WGS) entry which is preliminary data.</text>
</comment>
<evidence type="ECO:0000256" key="2">
    <source>
        <dbReference type="SAM" id="SignalP"/>
    </source>
</evidence>
<dbReference type="Gene3D" id="2.60.40.10">
    <property type="entry name" value="Immunoglobulins"/>
    <property type="match status" value="3"/>
</dbReference>
<feature type="domain" description="MAM" evidence="3">
    <location>
        <begin position="25"/>
        <end position="224"/>
    </location>
</feature>
<feature type="chain" id="PRO_5046271109" evidence="2">
    <location>
        <begin position="23"/>
        <end position="734"/>
    </location>
</feature>
<proteinExistence type="predicted"/>
<keyword evidence="1 2" id="KW-0732">Signal</keyword>
<dbReference type="RefSeq" id="WP_265144562.1">
    <property type="nucleotide sequence ID" value="NZ_JAPCHZ010000005.1"/>
</dbReference>
<reference evidence="4 5" key="1">
    <citation type="submission" date="2022-10" db="EMBL/GenBank/DDBJ databases">
        <title>Kaistella sp. BT-6-1-3.</title>
        <authorList>
            <person name="Ai J."/>
            <person name="Deng Z."/>
        </authorList>
    </citation>
    <scope>NUCLEOTIDE SEQUENCE [LARGE SCALE GENOMIC DNA]</scope>
    <source>
        <strain evidence="4 5">BT6-1-3</strain>
    </source>
</reference>
<accession>A0ABT3JNS8</accession>
<dbReference type="NCBIfam" id="TIGR04183">
    <property type="entry name" value="Por_Secre_tail"/>
    <property type="match status" value="1"/>
</dbReference>
<dbReference type="InterPro" id="IPR000998">
    <property type="entry name" value="MAM_dom"/>
</dbReference>
<protein>
    <submittedName>
        <fullName evidence="4">Choice-of-anchor J domain-containing protein</fullName>
    </submittedName>
</protein>
<dbReference type="Proteomes" id="UP001209107">
    <property type="component" value="Unassembled WGS sequence"/>
</dbReference>
<name>A0ABT3JNS8_9FLAO</name>
<gene>
    <name evidence="4" type="ORF">OK344_09470</name>
</gene>
<dbReference type="Gene3D" id="2.60.120.200">
    <property type="match status" value="1"/>
</dbReference>
<dbReference type="InterPro" id="IPR013783">
    <property type="entry name" value="Ig-like_fold"/>
</dbReference>
<organism evidence="4 5">
    <name type="scientific">Kaistella yananensis</name>
    <dbReference type="NCBI Taxonomy" id="2989820"/>
    <lineage>
        <taxon>Bacteria</taxon>
        <taxon>Pseudomonadati</taxon>
        <taxon>Bacteroidota</taxon>
        <taxon>Flavobacteriia</taxon>
        <taxon>Flavobacteriales</taxon>
        <taxon>Weeksellaceae</taxon>
        <taxon>Chryseobacterium group</taxon>
        <taxon>Kaistella</taxon>
    </lineage>
</organism>